<keyword evidence="2" id="KW-1185">Reference proteome</keyword>
<proteinExistence type="predicted"/>
<dbReference type="RefSeq" id="WP_067504379.1">
    <property type="nucleotide sequence ID" value="NZ_CP107943.1"/>
</dbReference>
<name>A0A366E208_9NOCA</name>
<reference evidence="1 2" key="1">
    <citation type="submission" date="2018-06" db="EMBL/GenBank/DDBJ databases">
        <title>Genomic Encyclopedia of Type Strains, Phase IV (KMG-IV): sequencing the most valuable type-strain genomes for metagenomic binning, comparative biology and taxonomic classification.</title>
        <authorList>
            <person name="Goeker M."/>
        </authorList>
    </citation>
    <scope>NUCLEOTIDE SEQUENCE [LARGE SCALE GENOMIC DNA]</scope>
    <source>
        <strain evidence="1 2">DSM 44599</strain>
    </source>
</reference>
<comment type="caution">
    <text evidence="1">The sequence shown here is derived from an EMBL/GenBank/DDBJ whole genome shotgun (WGS) entry which is preliminary data.</text>
</comment>
<sequence length="101" mass="10665">MRFELRAVYRVDDGLSVVLGWLYNAAGANTMVAVVAHTVSNVCYGFVAAAIEPRLQWVDTVVMACAGLAILVLTRGRIGVAPGVPGSLSAHPESHTSNVRT</sequence>
<protein>
    <submittedName>
        <fullName evidence="1">Uncharacterized protein</fullName>
    </submittedName>
</protein>
<dbReference type="AlphaFoldDB" id="A0A366E208"/>
<dbReference type="OrthoDB" id="3693644at2"/>
<evidence type="ECO:0000313" key="1">
    <source>
        <dbReference type="EMBL" id="RBO96401.1"/>
    </source>
</evidence>
<gene>
    <name evidence="1" type="ORF">DFR74_101416</name>
</gene>
<evidence type="ECO:0000313" key="2">
    <source>
        <dbReference type="Proteomes" id="UP000252586"/>
    </source>
</evidence>
<organism evidence="1 2">
    <name type="scientific">Nocardia puris</name>
    <dbReference type="NCBI Taxonomy" id="208602"/>
    <lineage>
        <taxon>Bacteria</taxon>
        <taxon>Bacillati</taxon>
        <taxon>Actinomycetota</taxon>
        <taxon>Actinomycetes</taxon>
        <taxon>Mycobacteriales</taxon>
        <taxon>Nocardiaceae</taxon>
        <taxon>Nocardia</taxon>
    </lineage>
</organism>
<dbReference type="Proteomes" id="UP000252586">
    <property type="component" value="Unassembled WGS sequence"/>
</dbReference>
<dbReference type="EMBL" id="QNRE01000001">
    <property type="protein sequence ID" value="RBO96401.1"/>
    <property type="molecule type" value="Genomic_DNA"/>
</dbReference>
<accession>A0A366E208</accession>